<dbReference type="RefSeq" id="WP_014201292.1">
    <property type="nucleotide sequence ID" value="NC_016599.1"/>
</dbReference>
<dbReference type="STRING" id="926562.Oweho_0920"/>
<feature type="chain" id="PRO_5003515378" description="Phosphopeptide-binding protein" evidence="2">
    <location>
        <begin position="25"/>
        <end position="284"/>
    </location>
</feature>
<reference evidence="3 4" key="1">
    <citation type="journal article" date="2012" name="Stand. Genomic Sci.">
        <title>Genome sequence of the orange-pigmented seawater bacterium Owenweeksia hongkongensis type strain (UST20020801(T)).</title>
        <authorList>
            <person name="Riedel T."/>
            <person name="Held B."/>
            <person name="Nolan M."/>
            <person name="Lucas S."/>
            <person name="Lapidus A."/>
            <person name="Tice H."/>
            <person name="Del Rio T.G."/>
            <person name="Cheng J.F."/>
            <person name="Han C."/>
            <person name="Tapia R."/>
            <person name="Goodwin L.A."/>
            <person name="Pitluck S."/>
            <person name="Liolios K."/>
            <person name="Mavromatis K."/>
            <person name="Pagani I."/>
            <person name="Ivanova N."/>
            <person name="Mikhailova N."/>
            <person name="Pati A."/>
            <person name="Chen A."/>
            <person name="Palaniappan K."/>
            <person name="Rohde M."/>
            <person name="Tindall B.J."/>
            <person name="Detter J.C."/>
            <person name="Goker M."/>
            <person name="Woyke T."/>
            <person name="Bristow J."/>
            <person name="Eisen J.A."/>
            <person name="Markowitz V."/>
            <person name="Hugenholtz P."/>
            <person name="Klenk H.P."/>
            <person name="Kyrpides N.C."/>
        </authorList>
    </citation>
    <scope>NUCLEOTIDE SEQUENCE</scope>
    <source>
        <strain evidence="4">DSM 17368 / JCM 12287 / NRRL B-23963</strain>
    </source>
</reference>
<sequence length="284" mass="31121">MFRKIYLPLLGLAIVASCSSPATSEENQEEIIDLSDDGSITAEPENDAPESYEKDGLKIYPFEGSPKFETAELTRNTPADDIKATNGKVAFDFGVTNYELGAQTEGAGTNGLANSDKGQHIHLIVDNGPYSAHYDAKFEKEFEPGHHVAIAFLSRSFHESVKNGKAATIFQFTTGKDQPEVTPVDLDAPMLFYSRPKGEYKGAGAQKILLDFYVANTELKPNGHSIIVTVNDKTKFEFDTWQPYLIEGLPMGENTINIKLVDAQGNLANSPMNDVTRTFTLSAE</sequence>
<feature type="region of interest" description="Disordered" evidence="1">
    <location>
        <begin position="24"/>
        <end position="53"/>
    </location>
</feature>
<evidence type="ECO:0000313" key="3">
    <source>
        <dbReference type="EMBL" id="AEV31931.1"/>
    </source>
</evidence>
<keyword evidence="4" id="KW-1185">Reference proteome</keyword>
<name>G8R3B0_OWEHD</name>
<dbReference type="PATRIC" id="fig|926562.3.peg.935"/>
<protein>
    <recommendedName>
        <fullName evidence="5">Phosphopeptide-binding protein</fullName>
    </recommendedName>
</protein>
<dbReference type="AlphaFoldDB" id="G8R3B0"/>
<evidence type="ECO:0000313" key="4">
    <source>
        <dbReference type="Proteomes" id="UP000005631"/>
    </source>
</evidence>
<dbReference type="PROSITE" id="PS51257">
    <property type="entry name" value="PROKAR_LIPOPROTEIN"/>
    <property type="match status" value="1"/>
</dbReference>
<gene>
    <name evidence="3" type="ordered locus">Oweho_0920</name>
</gene>
<dbReference type="Proteomes" id="UP000005631">
    <property type="component" value="Chromosome"/>
</dbReference>
<feature type="compositionally biased region" description="Acidic residues" evidence="1">
    <location>
        <begin position="26"/>
        <end position="36"/>
    </location>
</feature>
<dbReference type="OrthoDB" id="647046at2"/>
<evidence type="ECO:0000256" key="1">
    <source>
        <dbReference type="SAM" id="MobiDB-lite"/>
    </source>
</evidence>
<feature type="signal peptide" evidence="2">
    <location>
        <begin position="1"/>
        <end position="24"/>
    </location>
</feature>
<keyword evidence="2" id="KW-0732">Signal</keyword>
<proteinExistence type="predicted"/>
<dbReference type="eggNOG" id="COG0508">
    <property type="taxonomic scope" value="Bacteria"/>
</dbReference>
<accession>G8R3B0</accession>
<dbReference type="EMBL" id="CP003156">
    <property type="protein sequence ID" value="AEV31931.1"/>
    <property type="molecule type" value="Genomic_DNA"/>
</dbReference>
<evidence type="ECO:0008006" key="5">
    <source>
        <dbReference type="Google" id="ProtNLM"/>
    </source>
</evidence>
<organism evidence="3 4">
    <name type="scientific">Owenweeksia hongkongensis (strain DSM 17368 / CIP 108786 / JCM 12287 / NRRL B-23963 / UST20020801)</name>
    <dbReference type="NCBI Taxonomy" id="926562"/>
    <lineage>
        <taxon>Bacteria</taxon>
        <taxon>Pseudomonadati</taxon>
        <taxon>Bacteroidota</taxon>
        <taxon>Flavobacteriia</taxon>
        <taxon>Flavobacteriales</taxon>
        <taxon>Owenweeksiaceae</taxon>
        <taxon>Owenweeksia</taxon>
    </lineage>
</organism>
<evidence type="ECO:0000256" key="2">
    <source>
        <dbReference type="SAM" id="SignalP"/>
    </source>
</evidence>
<dbReference type="HOGENOM" id="CLU_080428_0_0_10"/>
<dbReference type="KEGG" id="oho:Oweho_0920"/>